<dbReference type="AlphaFoldDB" id="A0A7R9K0J2"/>
<evidence type="ECO:0008006" key="2">
    <source>
        <dbReference type="Google" id="ProtNLM"/>
    </source>
</evidence>
<organism evidence="1">
    <name type="scientific">Timema genevievae</name>
    <name type="common">Walking stick</name>
    <dbReference type="NCBI Taxonomy" id="629358"/>
    <lineage>
        <taxon>Eukaryota</taxon>
        <taxon>Metazoa</taxon>
        <taxon>Ecdysozoa</taxon>
        <taxon>Arthropoda</taxon>
        <taxon>Hexapoda</taxon>
        <taxon>Insecta</taxon>
        <taxon>Pterygota</taxon>
        <taxon>Neoptera</taxon>
        <taxon>Polyneoptera</taxon>
        <taxon>Phasmatodea</taxon>
        <taxon>Timematodea</taxon>
        <taxon>Timematoidea</taxon>
        <taxon>Timematidae</taxon>
        <taxon>Timema</taxon>
    </lineage>
</organism>
<name>A0A7R9K0J2_TIMGE</name>
<accession>A0A7R9K0J2</accession>
<reference evidence="1" key="1">
    <citation type="submission" date="2020-11" db="EMBL/GenBank/DDBJ databases">
        <authorList>
            <person name="Tran Van P."/>
        </authorList>
    </citation>
    <scope>NUCLEOTIDE SEQUENCE</scope>
</reference>
<dbReference type="EMBL" id="OE841514">
    <property type="protein sequence ID" value="CAD7596083.1"/>
    <property type="molecule type" value="Genomic_DNA"/>
</dbReference>
<sequence>MLKTLILRGGNKKAFTFLSSCAYTSPKYRECIISKFMNQSIGVSHTLHIIIIIILNCFQPVTGDLEGYIQMKCTHICVGKGEKERASKYFKVPRSTSENYVNRKTKDIDVIKFERQNGIVIIYLPPHSTHKLHSLGVSFMGPFKHYYSLEIDNWLKKHPHRSVTAYKMESIMGQAYIRADTTENAINGFKKYGLVPFNSNILRDHDFVPQIEDRGSETMPASLSLTLDKTPTSFKILEDYIIQEKSGLDAQDGPTNCVQKEKKNKNELCMDKNVFITT</sequence>
<evidence type="ECO:0000313" key="1">
    <source>
        <dbReference type="EMBL" id="CAD7596083.1"/>
    </source>
</evidence>
<proteinExistence type="predicted"/>
<gene>
    <name evidence="1" type="ORF">TGEB3V08_LOCUS6272</name>
</gene>
<protein>
    <recommendedName>
        <fullName evidence="2">DDE-1 domain-containing protein</fullName>
    </recommendedName>
</protein>